<dbReference type="SUPFAM" id="SSF63380">
    <property type="entry name" value="Riboflavin synthase domain-like"/>
    <property type="match status" value="1"/>
</dbReference>
<comment type="caution">
    <text evidence="9">The sequence shown here is derived from an EMBL/GenBank/DDBJ whole genome shotgun (WGS) entry which is preliminary data.</text>
</comment>
<keyword evidence="7" id="KW-0812">Transmembrane</keyword>
<feature type="transmembrane region" description="Helical" evidence="7">
    <location>
        <begin position="60"/>
        <end position="80"/>
    </location>
</feature>
<dbReference type="GO" id="GO:0046872">
    <property type="term" value="F:metal ion binding"/>
    <property type="evidence" value="ECO:0007669"/>
    <property type="project" value="UniProtKB-KW"/>
</dbReference>
<dbReference type="EMBL" id="PEBK01000011">
    <property type="protein sequence ID" value="PJM74544.1"/>
    <property type="molecule type" value="Genomic_DNA"/>
</dbReference>
<keyword evidence="10" id="KW-1185">Reference proteome</keyword>
<keyword evidence="2" id="KW-0285">Flavoprotein</keyword>
<evidence type="ECO:0000256" key="1">
    <source>
        <dbReference type="ARBA" id="ARBA00001974"/>
    </source>
</evidence>
<sequence>MLLAAIPAVFVAVLAATISPVFRTTHMGPIALGVIAYVWMLEAVYLACRPHWLDRLIGLPYLYVMHGVLGTLALVLAALHRMALPAYALVRLTGGISYTLLFLGVLLALVLMARPIAELVPPVARLRAWLARALSHETSVWLHRILLLAVVFAWVHFHLIFYIVRARPFIVMADAATLFVLVSYVLDRIGRRTWAWHGVVTDCRPVAPGVAELAVRVGPSASGSGPDWEEGDFTFIRFPKVRGMREYHPFSIINAPDDAASVDTASTDTADGDSDGKAVTVRFAIRADGDFTRRLPQVARIGERVDLLPPFGRYRRFLDEHDGDRPIVMYAGGIGITPLLPLAFSYGERRRRRIILMYSASDADGLLYRDELEAWRRRTGNTLILKAGRFSPDELRRAVTPEAVYLIAGPASMNRAVRRMLRGSGVRMADICYEPFAF</sequence>
<protein>
    <submittedName>
        <fullName evidence="9">Ferric reductase</fullName>
    </submittedName>
</protein>
<proteinExistence type="predicted"/>
<dbReference type="GO" id="GO:0051537">
    <property type="term" value="F:2 iron, 2 sulfur cluster binding"/>
    <property type="evidence" value="ECO:0007669"/>
    <property type="project" value="UniProtKB-KW"/>
</dbReference>
<accession>A0A2M9HCK5</accession>
<dbReference type="PROSITE" id="PS51384">
    <property type="entry name" value="FAD_FR"/>
    <property type="match status" value="1"/>
</dbReference>
<dbReference type="GO" id="GO:0016491">
    <property type="term" value="F:oxidoreductase activity"/>
    <property type="evidence" value="ECO:0007669"/>
    <property type="project" value="InterPro"/>
</dbReference>
<evidence type="ECO:0000256" key="4">
    <source>
        <dbReference type="ARBA" id="ARBA00022723"/>
    </source>
</evidence>
<evidence type="ECO:0000256" key="7">
    <source>
        <dbReference type="SAM" id="Phobius"/>
    </source>
</evidence>
<keyword evidence="6" id="KW-0411">Iron-sulfur</keyword>
<feature type="transmembrane region" description="Helical" evidence="7">
    <location>
        <begin position="141"/>
        <end position="163"/>
    </location>
</feature>
<dbReference type="PRINTS" id="PR00406">
    <property type="entry name" value="CYTB5RDTASE"/>
</dbReference>
<evidence type="ECO:0000259" key="8">
    <source>
        <dbReference type="PROSITE" id="PS51384"/>
    </source>
</evidence>
<comment type="cofactor">
    <cofactor evidence="1">
        <name>FAD</name>
        <dbReference type="ChEBI" id="CHEBI:57692"/>
    </cofactor>
</comment>
<feature type="transmembrane region" description="Helical" evidence="7">
    <location>
        <begin position="169"/>
        <end position="186"/>
    </location>
</feature>
<dbReference type="PANTHER" id="PTHR47354">
    <property type="entry name" value="NADH OXIDOREDUCTASE HCR"/>
    <property type="match status" value="1"/>
</dbReference>
<keyword evidence="3" id="KW-0001">2Fe-2S</keyword>
<evidence type="ECO:0000256" key="2">
    <source>
        <dbReference type="ARBA" id="ARBA00022630"/>
    </source>
</evidence>
<dbReference type="InterPro" id="IPR039261">
    <property type="entry name" value="FNR_nucleotide-bd"/>
</dbReference>
<dbReference type="SUPFAM" id="SSF52343">
    <property type="entry name" value="Ferredoxin reductase-like, C-terminal NADP-linked domain"/>
    <property type="match status" value="1"/>
</dbReference>
<feature type="domain" description="FAD-binding FR-type" evidence="8">
    <location>
        <begin position="193"/>
        <end position="317"/>
    </location>
</feature>
<reference evidence="9 10" key="1">
    <citation type="submission" date="2017-10" db="EMBL/GenBank/DDBJ databases">
        <title>Draft genome sequences of strains TRE 1, TRE 9, TRE H and TRI 7, isolated from tamarins, belonging to four potential novel Bifidobacterium species.</title>
        <authorList>
            <person name="Mattarelli P."/>
            <person name="Modesto M."/>
            <person name="Puglisi E."/>
            <person name="Morelli L."/>
            <person name="Spezio C."/>
            <person name="Bonetti A."/>
            <person name="Sandri C."/>
        </authorList>
    </citation>
    <scope>NUCLEOTIDE SEQUENCE [LARGE SCALE GENOMIC DNA]</scope>
    <source>
        <strain evidence="10">TRI7</strain>
    </source>
</reference>
<gene>
    <name evidence="9" type="ORF">CSQ87_09665</name>
</gene>
<dbReference type="InterPro" id="IPR017927">
    <property type="entry name" value="FAD-bd_FR_type"/>
</dbReference>
<dbReference type="InterPro" id="IPR050415">
    <property type="entry name" value="MRET"/>
</dbReference>
<keyword evidence="7" id="KW-1133">Transmembrane helix</keyword>
<evidence type="ECO:0000313" key="9">
    <source>
        <dbReference type="EMBL" id="PJM74544.1"/>
    </source>
</evidence>
<evidence type="ECO:0000256" key="3">
    <source>
        <dbReference type="ARBA" id="ARBA00022714"/>
    </source>
</evidence>
<dbReference type="AlphaFoldDB" id="A0A2M9HCK5"/>
<evidence type="ECO:0000256" key="6">
    <source>
        <dbReference type="ARBA" id="ARBA00023014"/>
    </source>
</evidence>
<keyword evidence="7" id="KW-0472">Membrane</keyword>
<name>A0A2M9HCK5_9BIFI</name>
<keyword evidence="5" id="KW-0408">Iron</keyword>
<feature type="transmembrane region" description="Helical" evidence="7">
    <location>
        <begin position="100"/>
        <end position="120"/>
    </location>
</feature>
<dbReference type="Gene3D" id="2.40.30.10">
    <property type="entry name" value="Translation factors"/>
    <property type="match status" value="1"/>
</dbReference>
<dbReference type="Gene3D" id="3.40.50.80">
    <property type="entry name" value="Nucleotide-binding domain of ferredoxin-NADP reductase (FNR) module"/>
    <property type="match status" value="1"/>
</dbReference>
<keyword evidence="4" id="KW-0479">Metal-binding</keyword>
<dbReference type="InterPro" id="IPR017938">
    <property type="entry name" value="Riboflavin_synthase-like_b-brl"/>
</dbReference>
<evidence type="ECO:0000256" key="5">
    <source>
        <dbReference type="ARBA" id="ARBA00023004"/>
    </source>
</evidence>
<dbReference type="PANTHER" id="PTHR47354:SF1">
    <property type="entry name" value="CARNITINE MONOOXYGENASE REDUCTASE SUBUNIT"/>
    <property type="match status" value="1"/>
</dbReference>
<feature type="transmembrane region" description="Helical" evidence="7">
    <location>
        <begin position="27"/>
        <end position="48"/>
    </location>
</feature>
<organism evidence="9 10">
    <name type="scientific">Bifidobacterium simiarum</name>
    <dbReference type="NCBI Taxonomy" id="2045441"/>
    <lineage>
        <taxon>Bacteria</taxon>
        <taxon>Bacillati</taxon>
        <taxon>Actinomycetota</taxon>
        <taxon>Actinomycetes</taxon>
        <taxon>Bifidobacteriales</taxon>
        <taxon>Bifidobacteriaceae</taxon>
        <taxon>Bifidobacterium</taxon>
    </lineage>
</organism>
<dbReference type="Proteomes" id="UP000231451">
    <property type="component" value="Unassembled WGS sequence"/>
</dbReference>
<evidence type="ECO:0000313" key="10">
    <source>
        <dbReference type="Proteomes" id="UP000231451"/>
    </source>
</evidence>